<gene>
    <name evidence="2" type="ORF">G4Z16_09525</name>
</gene>
<dbReference type="Proteomes" id="UP000595046">
    <property type="component" value="Chromosome"/>
</dbReference>
<name>A0A7T1T575_9ACTN</name>
<dbReference type="AlphaFoldDB" id="A0A7T1T575"/>
<accession>A0A7T1T575</accession>
<evidence type="ECO:0000256" key="1">
    <source>
        <dbReference type="SAM" id="MobiDB-lite"/>
    </source>
</evidence>
<keyword evidence="3" id="KW-1185">Reference proteome</keyword>
<proteinExistence type="predicted"/>
<dbReference type="EMBL" id="CP048882">
    <property type="protein sequence ID" value="QPP06598.1"/>
    <property type="molecule type" value="Genomic_DNA"/>
</dbReference>
<feature type="region of interest" description="Disordered" evidence="1">
    <location>
        <begin position="224"/>
        <end position="244"/>
    </location>
</feature>
<sequence>MTQPATGSRSELHVGWLMPAFFHPLPVDATEPDELADSIVDLARKVLADRSTDEQHFFAQMMLRQTARLIEAEAEYAGICFVEHEDEPTMATVLVNRVPSLAETVEEAAQATESLLKRRYAHDDVRTSALALHSTPAVTRLGSLEVTVPAELSPDGHPQTLLQGVIQTYVPLPGQGETMVFELNSPSPGAWDMYREMFSAILGTLDWATDEELAEQRELERIAGTPARPEPHEQASQSEPDAVGQELADAIRHRSSLILDAVGMRGPVREESDDLTSVTCPPCRTKGLTSGCRVLHHWEMVQLAPATLREMLAAARAHLIGNGFTEDAVAEGHAVFTGPGDSVSAQGYTASLTADTEQGRLVVDVATVCTRGTATSVAGDFG</sequence>
<reference evidence="3" key="1">
    <citation type="submission" date="2020-02" db="EMBL/GenBank/DDBJ databases">
        <title>Streptomyces sp. ASO4wet.</title>
        <authorList>
            <person name="Risdian C."/>
            <person name="Landwehr W."/>
            <person name="Schupp P."/>
            <person name="Wink J."/>
        </authorList>
    </citation>
    <scope>NUCLEOTIDE SEQUENCE [LARGE SCALE GENOMIC DNA]</scope>
    <source>
        <strain evidence="3">ASO4wet</strain>
    </source>
</reference>
<evidence type="ECO:0000313" key="3">
    <source>
        <dbReference type="Proteomes" id="UP000595046"/>
    </source>
</evidence>
<dbReference type="RefSeq" id="WP_197350427.1">
    <property type="nucleotide sequence ID" value="NZ_CP048882.1"/>
</dbReference>
<evidence type="ECO:0000313" key="2">
    <source>
        <dbReference type="EMBL" id="QPP06598.1"/>
    </source>
</evidence>
<dbReference type="KEGG" id="sbat:G4Z16_09525"/>
<protein>
    <submittedName>
        <fullName evidence="2">Uncharacterized protein</fullName>
    </submittedName>
</protein>
<organism evidence="2 3">
    <name type="scientific">Streptomyces bathyalis</name>
    <dbReference type="NCBI Taxonomy" id="2710756"/>
    <lineage>
        <taxon>Bacteria</taxon>
        <taxon>Bacillati</taxon>
        <taxon>Actinomycetota</taxon>
        <taxon>Actinomycetes</taxon>
        <taxon>Kitasatosporales</taxon>
        <taxon>Streptomycetaceae</taxon>
        <taxon>Streptomyces</taxon>
    </lineage>
</organism>